<evidence type="ECO:0000256" key="5">
    <source>
        <dbReference type="ARBA" id="ARBA00022679"/>
    </source>
</evidence>
<keyword evidence="5" id="KW-0808">Transferase</keyword>
<evidence type="ECO:0000256" key="9">
    <source>
        <dbReference type="ARBA" id="ARBA00023316"/>
    </source>
</evidence>
<evidence type="ECO:0000256" key="12">
    <source>
        <dbReference type="ARBA" id="ARBA00039754"/>
    </source>
</evidence>
<evidence type="ECO:0000256" key="8">
    <source>
        <dbReference type="ARBA" id="ARBA00023306"/>
    </source>
</evidence>
<dbReference type="GO" id="GO:0051301">
    <property type="term" value="P:cell division"/>
    <property type="evidence" value="ECO:0007669"/>
    <property type="project" value="UniProtKB-KW"/>
</dbReference>
<dbReference type="GO" id="GO:0009252">
    <property type="term" value="P:peptidoglycan biosynthetic process"/>
    <property type="evidence" value="ECO:0007669"/>
    <property type="project" value="UniProtKB-KW"/>
</dbReference>
<keyword evidence="7" id="KW-0573">Peptidoglycan synthesis</keyword>
<evidence type="ECO:0000256" key="10">
    <source>
        <dbReference type="ARBA" id="ARBA00038367"/>
    </source>
</evidence>
<gene>
    <name evidence="17" type="ORF">A2893_04870</name>
</gene>
<dbReference type="GO" id="GO:0005737">
    <property type="term" value="C:cytoplasm"/>
    <property type="evidence" value="ECO:0007669"/>
    <property type="project" value="UniProtKB-SubCell"/>
</dbReference>
<dbReference type="EMBL" id="MGHH01000007">
    <property type="protein sequence ID" value="OGM64958.1"/>
    <property type="molecule type" value="Genomic_DNA"/>
</dbReference>
<dbReference type="GO" id="GO:0071555">
    <property type="term" value="P:cell wall organization"/>
    <property type="evidence" value="ECO:0007669"/>
    <property type="project" value="UniProtKB-KW"/>
</dbReference>
<sequence length="429" mass="46909">MNIKVQGRQVLSGEIFPSGSKNSAVHILPATVLLEEKVILKNVPDISDVAKLVHILRKLGSKLDWDKDKKTISLDNSNLSFKSLNEEDLGNMKASALMWGGLLGRFHKVDFSELPGGCTLGIRPFEPFYKSFRTLGIIVKEIDGGVLMDATNANPTHVWLTEMAVSVTSTLVMVAVTLEGKTKLTGAASEPQVQDLCNFLVKAGADIKGVGTNVLEINGGKKLSSVTHELFHDHNEIATFLALGAVTGGEIRVHNSEAELFPQINYEFSKFNINIEYEEDIAIVRQNQDIRFTGSFEKKTNVVRAQPWPGLPVDLLPNFIPLALAAPGGYMIFHNWMYESGLFWTSELTKLGAEVVMADPHRVIVIAGNTLKGATLEAPYIIRAVVSMVMAAMIADGETTILNADALYRGHPNFAENLRKIGAKIEEVA</sequence>
<keyword evidence="4" id="KW-0132">Cell division</keyword>
<evidence type="ECO:0000256" key="4">
    <source>
        <dbReference type="ARBA" id="ARBA00022618"/>
    </source>
</evidence>
<evidence type="ECO:0000256" key="7">
    <source>
        <dbReference type="ARBA" id="ARBA00022984"/>
    </source>
</evidence>
<comment type="similarity">
    <text evidence="10">Belongs to the EPSP synthase family. MurA subfamily.</text>
</comment>
<dbReference type="InterPro" id="IPR050068">
    <property type="entry name" value="MurA_subfamily"/>
</dbReference>
<dbReference type="PANTHER" id="PTHR43783:SF1">
    <property type="entry name" value="UDP-N-ACETYLGLUCOSAMINE 1-CARBOXYVINYLTRANSFERASE"/>
    <property type="match status" value="1"/>
</dbReference>
<dbReference type="NCBIfam" id="NF006873">
    <property type="entry name" value="PRK09369.1"/>
    <property type="match status" value="1"/>
</dbReference>
<evidence type="ECO:0000256" key="13">
    <source>
        <dbReference type="ARBA" id="ARBA00042443"/>
    </source>
</evidence>
<comment type="caution">
    <text evidence="17">The sequence shown here is derived from an EMBL/GenBank/DDBJ whole genome shotgun (WGS) entry which is preliminary data.</text>
</comment>
<organism evidence="17 18">
    <name type="scientific">Candidatus Woesebacteria bacterium RIFCSPLOWO2_01_FULL_39_25</name>
    <dbReference type="NCBI Taxonomy" id="1802521"/>
    <lineage>
        <taxon>Bacteria</taxon>
        <taxon>Candidatus Woeseibacteriota</taxon>
    </lineage>
</organism>
<comment type="catalytic activity">
    <reaction evidence="15">
        <text>phosphoenolpyruvate + UDP-N-acetyl-alpha-D-glucosamine = UDP-N-acetyl-3-O-(1-carboxyvinyl)-alpha-D-glucosamine + phosphate</text>
        <dbReference type="Rhea" id="RHEA:18681"/>
        <dbReference type="ChEBI" id="CHEBI:43474"/>
        <dbReference type="ChEBI" id="CHEBI:57705"/>
        <dbReference type="ChEBI" id="CHEBI:58702"/>
        <dbReference type="ChEBI" id="CHEBI:68483"/>
        <dbReference type="EC" id="2.5.1.7"/>
    </reaction>
</comment>
<dbReference type="InterPro" id="IPR036968">
    <property type="entry name" value="Enolpyruvate_Tfrase_sf"/>
</dbReference>
<evidence type="ECO:0000256" key="14">
    <source>
        <dbReference type="ARBA" id="ARBA00042842"/>
    </source>
</evidence>
<evidence type="ECO:0000256" key="11">
    <source>
        <dbReference type="ARBA" id="ARBA00039108"/>
    </source>
</evidence>
<dbReference type="InterPro" id="IPR001986">
    <property type="entry name" value="Enolpyruvate_Tfrase_dom"/>
</dbReference>
<dbReference type="Gene3D" id="3.65.10.10">
    <property type="entry name" value="Enolpyruvate transferase domain"/>
    <property type="match status" value="2"/>
</dbReference>
<evidence type="ECO:0000256" key="3">
    <source>
        <dbReference type="ARBA" id="ARBA00022490"/>
    </source>
</evidence>
<evidence type="ECO:0000313" key="18">
    <source>
        <dbReference type="Proteomes" id="UP000176725"/>
    </source>
</evidence>
<dbReference type="SUPFAM" id="SSF55205">
    <property type="entry name" value="EPT/RTPC-like"/>
    <property type="match status" value="1"/>
</dbReference>
<feature type="domain" description="Enolpyruvate transferase" evidence="16">
    <location>
        <begin position="6"/>
        <end position="418"/>
    </location>
</feature>
<comment type="subcellular location">
    <subcellularLocation>
        <location evidence="1">Cytoplasm</location>
    </subcellularLocation>
</comment>
<evidence type="ECO:0000256" key="1">
    <source>
        <dbReference type="ARBA" id="ARBA00004496"/>
    </source>
</evidence>
<dbReference type="AlphaFoldDB" id="A0A1F8BNU3"/>
<keyword evidence="8" id="KW-0131">Cell cycle</keyword>
<comment type="pathway">
    <text evidence="2">Cell wall biogenesis; peptidoglycan biosynthesis.</text>
</comment>
<keyword evidence="3" id="KW-0963">Cytoplasm</keyword>
<reference evidence="17 18" key="1">
    <citation type="journal article" date="2016" name="Nat. Commun.">
        <title>Thousands of microbial genomes shed light on interconnected biogeochemical processes in an aquifer system.</title>
        <authorList>
            <person name="Anantharaman K."/>
            <person name="Brown C.T."/>
            <person name="Hug L.A."/>
            <person name="Sharon I."/>
            <person name="Castelle C.J."/>
            <person name="Probst A.J."/>
            <person name="Thomas B.C."/>
            <person name="Singh A."/>
            <person name="Wilkins M.J."/>
            <person name="Karaoz U."/>
            <person name="Brodie E.L."/>
            <person name="Williams K.H."/>
            <person name="Hubbard S.S."/>
            <person name="Banfield J.F."/>
        </authorList>
    </citation>
    <scope>NUCLEOTIDE SEQUENCE [LARGE SCALE GENOMIC DNA]</scope>
</reference>
<proteinExistence type="inferred from homology"/>
<keyword evidence="9" id="KW-0961">Cell wall biogenesis/degradation</keyword>
<dbReference type="InterPro" id="IPR013792">
    <property type="entry name" value="RNA3'P_cycl/enolpyr_Trfase_a/b"/>
</dbReference>
<evidence type="ECO:0000256" key="2">
    <source>
        <dbReference type="ARBA" id="ARBA00004752"/>
    </source>
</evidence>
<keyword evidence="6" id="KW-0133">Cell shape</keyword>
<dbReference type="Pfam" id="PF00275">
    <property type="entry name" value="EPSP_synthase"/>
    <property type="match status" value="1"/>
</dbReference>
<evidence type="ECO:0000256" key="15">
    <source>
        <dbReference type="ARBA" id="ARBA00047527"/>
    </source>
</evidence>
<evidence type="ECO:0000313" key="17">
    <source>
        <dbReference type="EMBL" id="OGM64958.1"/>
    </source>
</evidence>
<dbReference type="STRING" id="1802521.A2893_04870"/>
<name>A0A1F8BNU3_9BACT</name>
<dbReference type="GO" id="GO:0008360">
    <property type="term" value="P:regulation of cell shape"/>
    <property type="evidence" value="ECO:0007669"/>
    <property type="project" value="UniProtKB-KW"/>
</dbReference>
<evidence type="ECO:0000259" key="16">
    <source>
        <dbReference type="Pfam" id="PF00275"/>
    </source>
</evidence>
<evidence type="ECO:0000256" key="6">
    <source>
        <dbReference type="ARBA" id="ARBA00022960"/>
    </source>
</evidence>
<accession>A0A1F8BNU3</accession>
<dbReference type="Proteomes" id="UP000176725">
    <property type="component" value="Unassembled WGS sequence"/>
</dbReference>
<protein>
    <recommendedName>
        <fullName evidence="12">UDP-N-acetylglucosamine 1-carboxyvinyltransferase</fullName>
        <ecNumber evidence="11">2.5.1.7</ecNumber>
    </recommendedName>
    <alternativeName>
        <fullName evidence="13">Enoylpyruvate transferase</fullName>
    </alternativeName>
    <alternativeName>
        <fullName evidence="14">UDP-N-acetylglucosamine enolpyruvyl transferase</fullName>
    </alternativeName>
</protein>
<dbReference type="EC" id="2.5.1.7" evidence="11"/>
<dbReference type="GO" id="GO:0008760">
    <property type="term" value="F:UDP-N-acetylglucosamine 1-carboxyvinyltransferase activity"/>
    <property type="evidence" value="ECO:0007669"/>
    <property type="project" value="UniProtKB-EC"/>
</dbReference>
<dbReference type="PANTHER" id="PTHR43783">
    <property type="entry name" value="UDP-N-ACETYLGLUCOSAMINE 1-CARBOXYVINYLTRANSFERASE"/>
    <property type="match status" value="1"/>
</dbReference>